<dbReference type="OrthoDB" id="117900at2"/>
<gene>
    <name evidence="1" type="ORF">GRAN_2439</name>
</gene>
<evidence type="ECO:0000313" key="1">
    <source>
        <dbReference type="EMBL" id="RXH55582.1"/>
    </source>
</evidence>
<sequence>MIHQLFVGRMEIEDGYIKLLRESINLVELALGIDPNGLADYKLHSAPIA</sequence>
<evidence type="ECO:0000313" key="2">
    <source>
        <dbReference type="Proteomes" id="UP000289437"/>
    </source>
</evidence>
<dbReference type="RefSeq" id="WP_161570942.1">
    <property type="nucleotide sequence ID" value="NZ_RDSM01000002.1"/>
</dbReference>
<dbReference type="Proteomes" id="UP000289437">
    <property type="component" value="Unassembled WGS sequence"/>
</dbReference>
<protein>
    <submittedName>
        <fullName evidence="1">Uncharacterized protein</fullName>
    </submittedName>
</protein>
<accession>A0A4Q0SYT0</accession>
<dbReference type="AlphaFoldDB" id="A0A4Q0SYT0"/>
<reference evidence="1 2" key="1">
    <citation type="submission" date="2018-11" db="EMBL/GenBank/DDBJ databases">
        <authorList>
            <person name="Mardanov A.V."/>
            <person name="Ravin N.V."/>
            <person name="Dedysh S.N."/>
        </authorList>
    </citation>
    <scope>NUCLEOTIDE SEQUENCE [LARGE SCALE GENOMIC DNA]</scope>
    <source>
        <strain evidence="1 2">AF10</strain>
    </source>
</reference>
<proteinExistence type="predicted"/>
<reference evidence="2" key="2">
    <citation type="submission" date="2019-02" db="EMBL/GenBank/DDBJ databases">
        <title>Granulicella sibirica sp. nov., a psychrotolerant acidobacterium isolated from an organic soil layer in forested tundra, West Siberia.</title>
        <authorList>
            <person name="Oshkin I.Y."/>
            <person name="Kulichevskaya I.S."/>
            <person name="Rijpstra W.I.C."/>
            <person name="Sinninghe Damste J.S."/>
            <person name="Rakitin A.L."/>
            <person name="Ravin N.V."/>
            <person name="Dedysh S.N."/>
        </authorList>
    </citation>
    <scope>NUCLEOTIDE SEQUENCE [LARGE SCALE GENOMIC DNA]</scope>
    <source>
        <strain evidence="2">AF10</strain>
    </source>
</reference>
<dbReference type="EMBL" id="RDSM01000002">
    <property type="protein sequence ID" value="RXH55582.1"/>
    <property type="molecule type" value="Genomic_DNA"/>
</dbReference>
<name>A0A4Q0SYT0_9BACT</name>
<keyword evidence="2" id="KW-1185">Reference proteome</keyword>
<comment type="caution">
    <text evidence="1">The sequence shown here is derived from an EMBL/GenBank/DDBJ whole genome shotgun (WGS) entry which is preliminary data.</text>
</comment>
<organism evidence="1 2">
    <name type="scientific">Granulicella sibirica</name>
    <dbReference type="NCBI Taxonomy" id="2479048"/>
    <lineage>
        <taxon>Bacteria</taxon>
        <taxon>Pseudomonadati</taxon>
        <taxon>Acidobacteriota</taxon>
        <taxon>Terriglobia</taxon>
        <taxon>Terriglobales</taxon>
        <taxon>Acidobacteriaceae</taxon>
        <taxon>Granulicella</taxon>
    </lineage>
</organism>